<feature type="domain" description="HD" evidence="13">
    <location>
        <begin position="291"/>
        <end position="395"/>
    </location>
</feature>
<dbReference type="Gene3D" id="3.30.460.10">
    <property type="entry name" value="Beta Polymerase, domain 2"/>
    <property type="match status" value="1"/>
</dbReference>
<evidence type="ECO:0000313" key="15">
    <source>
        <dbReference type="Proteomes" id="UP001596091"/>
    </source>
</evidence>
<evidence type="ECO:0000313" key="14">
    <source>
        <dbReference type="EMBL" id="MFC5861469.1"/>
    </source>
</evidence>
<dbReference type="Proteomes" id="UP001596091">
    <property type="component" value="Unassembled WGS sequence"/>
</dbReference>
<keyword evidence="8" id="KW-0067">ATP-binding</keyword>
<keyword evidence="4" id="KW-0548">Nucleotidyltransferase</keyword>
<dbReference type="InterPro" id="IPR006675">
    <property type="entry name" value="HDIG_dom"/>
</dbReference>
<evidence type="ECO:0000256" key="9">
    <source>
        <dbReference type="ARBA" id="ARBA00022842"/>
    </source>
</evidence>
<keyword evidence="3" id="KW-0819">tRNA processing</keyword>
<keyword evidence="10 11" id="KW-0694">RNA-binding</keyword>
<evidence type="ECO:0000256" key="5">
    <source>
        <dbReference type="ARBA" id="ARBA00022723"/>
    </source>
</evidence>
<dbReference type="InterPro" id="IPR032828">
    <property type="entry name" value="PolyA_RNA-bd"/>
</dbReference>
<dbReference type="PANTHER" id="PTHR47545">
    <property type="entry name" value="MULTIFUNCTIONAL CCA PROTEIN"/>
    <property type="match status" value="1"/>
</dbReference>
<comment type="caution">
    <text evidence="14">The sequence shown here is derived from an EMBL/GenBank/DDBJ whole genome shotgun (WGS) entry which is preliminary data.</text>
</comment>
<dbReference type="SUPFAM" id="SSF81301">
    <property type="entry name" value="Nucleotidyltransferase"/>
    <property type="match status" value="1"/>
</dbReference>
<keyword evidence="5" id="KW-0479">Metal-binding</keyword>
<keyword evidence="6" id="KW-0547">Nucleotide-binding</keyword>
<evidence type="ECO:0000256" key="3">
    <source>
        <dbReference type="ARBA" id="ARBA00022694"/>
    </source>
</evidence>
<comment type="similarity">
    <text evidence="11">Belongs to the tRNA nucleotidyltransferase/poly(A) polymerase family.</text>
</comment>
<dbReference type="Pfam" id="PF01743">
    <property type="entry name" value="PolyA_pol"/>
    <property type="match status" value="1"/>
</dbReference>
<dbReference type="InterPro" id="IPR043519">
    <property type="entry name" value="NT_sf"/>
</dbReference>
<evidence type="ECO:0000256" key="8">
    <source>
        <dbReference type="ARBA" id="ARBA00022840"/>
    </source>
</evidence>
<keyword evidence="15" id="KW-1185">Reference proteome</keyword>
<dbReference type="NCBIfam" id="TIGR00277">
    <property type="entry name" value="HDIG"/>
    <property type="match status" value="1"/>
</dbReference>
<dbReference type="InterPro" id="IPR003607">
    <property type="entry name" value="HD/PDEase_dom"/>
</dbReference>
<feature type="region of interest" description="Disordered" evidence="12">
    <location>
        <begin position="128"/>
        <end position="153"/>
    </location>
</feature>
<organism evidence="14 15">
    <name type="scientific">Acidicapsa dinghuensis</name>
    <dbReference type="NCBI Taxonomy" id="2218256"/>
    <lineage>
        <taxon>Bacteria</taxon>
        <taxon>Pseudomonadati</taxon>
        <taxon>Acidobacteriota</taxon>
        <taxon>Terriglobia</taxon>
        <taxon>Terriglobales</taxon>
        <taxon>Acidobacteriaceae</taxon>
        <taxon>Acidicapsa</taxon>
    </lineage>
</organism>
<dbReference type="EMBL" id="JBHSPH010000001">
    <property type="protein sequence ID" value="MFC5861469.1"/>
    <property type="molecule type" value="Genomic_DNA"/>
</dbReference>
<evidence type="ECO:0000256" key="12">
    <source>
        <dbReference type="SAM" id="MobiDB-lite"/>
    </source>
</evidence>
<reference evidence="15" key="1">
    <citation type="journal article" date="2019" name="Int. J. Syst. Evol. Microbiol.">
        <title>The Global Catalogue of Microorganisms (GCM) 10K type strain sequencing project: providing services to taxonomists for standard genome sequencing and annotation.</title>
        <authorList>
            <consortium name="The Broad Institute Genomics Platform"/>
            <consortium name="The Broad Institute Genome Sequencing Center for Infectious Disease"/>
            <person name="Wu L."/>
            <person name="Ma J."/>
        </authorList>
    </citation>
    <scope>NUCLEOTIDE SEQUENCE [LARGE SCALE GENOMIC DNA]</scope>
    <source>
        <strain evidence="15">JCM 4087</strain>
    </source>
</reference>
<keyword evidence="7" id="KW-0692">RNA repair</keyword>
<dbReference type="PANTHER" id="PTHR47545:SF1">
    <property type="entry name" value="MULTIFUNCTIONAL CCA PROTEIN"/>
    <property type="match status" value="1"/>
</dbReference>
<gene>
    <name evidence="14" type="ORF">ACFPT7_04130</name>
</gene>
<feature type="compositionally biased region" description="Polar residues" evidence="12">
    <location>
        <begin position="128"/>
        <end position="137"/>
    </location>
</feature>
<dbReference type="Pfam" id="PF12627">
    <property type="entry name" value="PolyA_pol_RNAbd"/>
    <property type="match status" value="1"/>
</dbReference>
<name>A0ABW1EAU7_9BACT</name>
<accession>A0ABW1EAU7</accession>
<keyword evidence="9" id="KW-0460">Magnesium</keyword>
<dbReference type="Gene3D" id="1.10.3090.10">
    <property type="entry name" value="cca-adding enzyme, domain 2"/>
    <property type="match status" value="1"/>
</dbReference>
<evidence type="ECO:0000256" key="7">
    <source>
        <dbReference type="ARBA" id="ARBA00022800"/>
    </source>
</evidence>
<dbReference type="InterPro" id="IPR050124">
    <property type="entry name" value="tRNA_CCA-adding_enzyme"/>
</dbReference>
<dbReference type="InterPro" id="IPR006674">
    <property type="entry name" value="HD_domain"/>
</dbReference>
<evidence type="ECO:0000256" key="6">
    <source>
        <dbReference type="ARBA" id="ARBA00022741"/>
    </source>
</evidence>
<evidence type="ECO:0000259" key="13">
    <source>
        <dbReference type="PROSITE" id="PS51831"/>
    </source>
</evidence>
<dbReference type="CDD" id="cd00077">
    <property type="entry name" value="HDc"/>
    <property type="match status" value="1"/>
</dbReference>
<dbReference type="CDD" id="cd05398">
    <property type="entry name" value="NT_ClassII-CCAase"/>
    <property type="match status" value="1"/>
</dbReference>
<evidence type="ECO:0000256" key="10">
    <source>
        <dbReference type="ARBA" id="ARBA00022884"/>
    </source>
</evidence>
<evidence type="ECO:0000256" key="4">
    <source>
        <dbReference type="ARBA" id="ARBA00022695"/>
    </source>
</evidence>
<evidence type="ECO:0000256" key="2">
    <source>
        <dbReference type="ARBA" id="ARBA00022679"/>
    </source>
</evidence>
<sequence>MAARAIVARLRAEGHQAYLAGGCVRDLLLGPNPKDYDVATSATPDIVLNLFPRTFAVGAHFGVVIVADEVDAHYVQTEVATFRSDGAYSDGRHPDAVRYTLSAEEDIQRRDFTINGLLLDPEALSLNPHESPNTISASDEAPHTSHSHSPLSGVPGLELETWDQLKLRPHVLDFVGGLADLNSGILRAIGLPLRRFEEDRLRMLRAIRFAARFGYAIEPATFAAIQSLAPRIASVSRERIREELTRMLTEGHARRAFELLDTSGLLIHVLPEAAKLKGVEQPPQFHPEGDVWTHTLMLLEQLEAGSPMTLAWGALLHDIGKPATFQPPTTPNDRIRFNGHVEVGVAIGADICRRMRFSNEETTQILALIENHMRFGDVHRMKAATLKRFFRLDRFPEHLALHRMDCNASHGSLDNYHFAREQYKAIPEEEVRPTPLLTGRDLIALGYHPGPTFKTILHTIEEAQLEGAIQTTEEALALAKQQFPLTPDL</sequence>
<dbReference type="InterPro" id="IPR002646">
    <property type="entry name" value="PolA_pol_head_dom"/>
</dbReference>
<proteinExistence type="inferred from homology"/>
<dbReference type="SUPFAM" id="SSF81891">
    <property type="entry name" value="Poly A polymerase C-terminal region-like"/>
    <property type="match status" value="1"/>
</dbReference>
<comment type="cofactor">
    <cofactor evidence="1">
        <name>Mg(2+)</name>
        <dbReference type="ChEBI" id="CHEBI:18420"/>
    </cofactor>
</comment>
<dbReference type="PROSITE" id="PS51831">
    <property type="entry name" value="HD"/>
    <property type="match status" value="1"/>
</dbReference>
<dbReference type="Pfam" id="PF01966">
    <property type="entry name" value="HD"/>
    <property type="match status" value="1"/>
</dbReference>
<dbReference type="RefSeq" id="WP_263335413.1">
    <property type="nucleotide sequence ID" value="NZ_JAGSYH010000002.1"/>
</dbReference>
<keyword evidence="2 11" id="KW-0808">Transferase</keyword>
<protein>
    <submittedName>
        <fullName evidence="14">CCA tRNA nucleotidyltransferase</fullName>
    </submittedName>
</protein>
<evidence type="ECO:0000256" key="11">
    <source>
        <dbReference type="RuleBase" id="RU003953"/>
    </source>
</evidence>
<evidence type="ECO:0000256" key="1">
    <source>
        <dbReference type="ARBA" id="ARBA00001946"/>
    </source>
</evidence>